<organism evidence="2 3">
    <name type="scientific">Mangrovimicrobium sediminis</name>
    <dbReference type="NCBI Taxonomy" id="2562682"/>
    <lineage>
        <taxon>Bacteria</taxon>
        <taxon>Pseudomonadati</taxon>
        <taxon>Pseudomonadota</taxon>
        <taxon>Gammaproteobacteria</taxon>
        <taxon>Cellvibrionales</taxon>
        <taxon>Halieaceae</taxon>
        <taxon>Mangrovimicrobium</taxon>
    </lineage>
</organism>
<sequence length="150" mass="17307">MSNHIKRDKEMAIQKEILDYAWNWFEYHATQRLVAFRYFLIFLGILSIALNNALQASNINFAQILCAVGAFISIAFLMLEVRNEELVNVGRDALIEIEKDSSYPKVDCLKLLTKDRKRDVVKSHKTWLRLIYVLCAVGFVIISINPQSIT</sequence>
<keyword evidence="1" id="KW-0812">Transmembrane</keyword>
<feature type="transmembrane region" description="Helical" evidence="1">
    <location>
        <begin position="60"/>
        <end position="79"/>
    </location>
</feature>
<evidence type="ECO:0000313" key="2">
    <source>
        <dbReference type="EMBL" id="TGD70642.1"/>
    </source>
</evidence>
<comment type="caution">
    <text evidence="2">The sequence shown here is derived from an EMBL/GenBank/DDBJ whole genome shotgun (WGS) entry which is preliminary data.</text>
</comment>
<feature type="transmembrane region" description="Helical" evidence="1">
    <location>
        <begin position="126"/>
        <end position="144"/>
    </location>
</feature>
<evidence type="ECO:0000256" key="1">
    <source>
        <dbReference type="SAM" id="Phobius"/>
    </source>
</evidence>
<proteinExistence type="predicted"/>
<feature type="transmembrane region" description="Helical" evidence="1">
    <location>
        <begin position="35"/>
        <end position="54"/>
    </location>
</feature>
<keyword evidence="1" id="KW-0472">Membrane</keyword>
<keyword evidence="1" id="KW-1133">Transmembrane helix</keyword>
<protein>
    <recommendedName>
        <fullName evidence="4">DUF4231 domain-containing protein</fullName>
    </recommendedName>
</protein>
<keyword evidence="3" id="KW-1185">Reference proteome</keyword>
<accession>A0A4Z0LTP2</accession>
<dbReference type="Proteomes" id="UP000298050">
    <property type="component" value="Unassembled WGS sequence"/>
</dbReference>
<name>A0A4Z0LTP2_9GAMM</name>
<dbReference type="EMBL" id="SRLE01000025">
    <property type="protein sequence ID" value="TGD70642.1"/>
    <property type="molecule type" value="Genomic_DNA"/>
</dbReference>
<reference evidence="2 3" key="1">
    <citation type="submission" date="2019-04" db="EMBL/GenBank/DDBJ databases">
        <title>Taxonomy of novel Haliea sp. from mangrove soil of West Coast of India.</title>
        <authorList>
            <person name="Verma A."/>
            <person name="Kumar P."/>
            <person name="Krishnamurthi S."/>
        </authorList>
    </citation>
    <scope>NUCLEOTIDE SEQUENCE [LARGE SCALE GENOMIC DNA]</scope>
    <source>
        <strain evidence="2 3">SAOS-164</strain>
    </source>
</reference>
<evidence type="ECO:0008006" key="4">
    <source>
        <dbReference type="Google" id="ProtNLM"/>
    </source>
</evidence>
<evidence type="ECO:0000313" key="3">
    <source>
        <dbReference type="Proteomes" id="UP000298050"/>
    </source>
</evidence>
<gene>
    <name evidence="2" type="ORF">E4634_20920</name>
</gene>
<dbReference type="RefSeq" id="WP_135446637.1">
    <property type="nucleotide sequence ID" value="NZ_SRLE01000025.1"/>
</dbReference>
<dbReference type="AlphaFoldDB" id="A0A4Z0LTP2"/>
<dbReference type="OrthoDB" id="5121943at2"/>